<evidence type="ECO:0000256" key="4">
    <source>
        <dbReference type="ARBA" id="ARBA00022692"/>
    </source>
</evidence>
<evidence type="ECO:0000256" key="5">
    <source>
        <dbReference type="ARBA" id="ARBA00022847"/>
    </source>
</evidence>
<keyword evidence="6 9" id="KW-1133">Transmembrane helix</keyword>
<dbReference type="EMBL" id="JXRR01000017">
    <property type="protein sequence ID" value="KIL45912.1"/>
    <property type="molecule type" value="Genomic_DNA"/>
</dbReference>
<comment type="caution">
    <text evidence="10">The sequence shown here is derived from an EMBL/GenBank/DDBJ whole genome shotgun (WGS) entry which is preliminary data.</text>
</comment>
<protein>
    <recommendedName>
        <fullName evidence="3">Sodium-dependent dicarboxylate transporter SdcS</fullName>
    </recommendedName>
    <alternativeName>
        <fullName evidence="8">Na(+)/dicarboxylate symporter</fullName>
    </alternativeName>
</protein>
<dbReference type="GO" id="GO:1905039">
    <property type="term" value="P:carboxylic acid transmembrane transport"/>
    <property type="evidence" value="ECO:0007669"/>
    <property type="project" value="UniProtKB-ARBA"/>
</dbReference>
<accession>A0A0C2VAB1</accession>
<evidence type="ECO:0000313" key="11">
    <source>
        <dbReference type="Proteomes" id="UP000031972"/>
    </source>
</evidence>
<dbReference type="PANTHER" id="PTHR10283">
    <property type="entry name" value="SOLUTE CARRIER FAMILY 13 MEMBER"/>
    <property type="match status" value="1"/>
</dbReference>
<dbReference type="PANTHER" id="PTHR10283:SF82">
    <property type="entry name" value="SOLUTE CARRIER FAMILY 13 MEMBER 2"/>
    <property type="match status" value="1"/>
</dbReference>
<dbReference type="GO" id="GO:0005886">
    <property type="term" value="C:plasma membrane"/>
    <property type="evidence" value="ECO:0007669"/>
    <property type="project" value="TreeGrafter"/>
</dbReference>
<feature type="transmembrane region" description="Helical" evidence="9">
    <location>
        <begin position="336"/>
        <end position="358"/>
    </location>
</feature>
<keyword evidence="5" id="KW-0813">Transport</keyword>
<evidence type="ECO:0000256" key="3">
    <source>
        <dbReference type="ARBA" id="ARBA00020150"/>
    </source>
</evidence>
<feature type="transmembrane region" description="Helical" evidence="9">
    <location>
        <begin position="41"/>
        <end position="61"/>
    </location>
</feature>
<feature type="transmembrane region" description="Helical" evidence="9">
    <location>
        <begin position="370"/>
        <end position="389"/>
    </location>
</feature>
<dbReference type="NCBIfam" id="TIGR00785">
    <property type="entry name" value="dass"/>
    <property type="match status" value="1"/>
</dbReference>
<feature type="transmembrane region" description="Helical" evidence="9">
    <location>
        <begin position="144"/>
        <end position="164"/>
    </location>
</feature>
<dbReference type="AlphaFoldDB" id="A0A0C2VAB1"/>
<evidence type="ECO:0000256" key="7">
    <source>
        <dbReference type="ARBA" id="ARBA00023136"/>
    </source>
</evidence>
<feature type="transmembrane region" description="Helical" evidence="9">
    <location>
        <begin position="241"/>
        <end position="259"/>
    </location>
</feature>
<name>A0A0C2VAB1_9BACL</name>
<dbReference type="InterPro" id="IPR001898">
    <property type="entry name" value="SLC13A/DASS"/>
</dbReference>
<dbReference type="GO" id="GO:0015293">
    <property type="term" value="F:symporter activity"/>
    <property type="evidence" value="ECO:0007669"/>
    <property type="project" value="UniProtKB-KW"/>
</dbReference>
<dbReference type="Pfam" id="PF00939">
    <property type="entry name" value="Na_sulph_symp"/>
    <property type="match status" value="1"/>
</dbReference>
<evidence type="ECO:0000256" key="2">
    <source>
        <dbReference type="ARBA" id="ARBA00006772"/>
    </source>
</evidence>
<feature type="transmembrane region" description="Helical" evidence="9">
    <location>
        <begin position="101"/>
        <end position="123"/>
    </location>
</feature>
<evidence type="ECO:0000256" key="6">
    <source>
        <dbReference type="ARBA" id="ARBA00022989"/>
    </source>
</evidence>
<evidence type="ECO:0000256" key="9">
    <source>
        <dbReference type="SAM" id="Phobius"/>
    </source>
</evidence>
<comment type="subcellular location">
    <subcellularLocation>
        <location evidence="1">Membrane</location>
        <topology evidence="1">Multi-pass membrane protein</topology>
    </subcellularLocation>
</comment>
<feature type="transmembrane region" description="Helical" evidence="9">
    <location>
        <begin position="429"/>
        <end position="451"/>
    </location>
</feature>
<gene>
    <name evidence="10" type="ORF">KR50_25880</name>
</gene>
<evidence type="ECO:0000256" key="8">
    <source>
        <dbReference type="ARBA" id="ARBA00031174"/>
    </source>
</evidence>
<feature type="transmembrane region" description="Helical" evidence="9">
    <location>
        <begin position="307"/>
        <end position="324"/>
    </location>
</feature>
<keyword evidence="11" id="KW-1185">Reference proteome</keyword>
<dbReference type="GO" id="GO:0008514">
    <property type="term" value="F:organic anion transmembrane transporter activity"/>
    <property type="evidence" value="ECO:0007669"/>
    <property type="project" value="UniProtKB-ARBA"/>
</dbReference>
<keyword evidence="4 9" id="KW-0812">Transmembrane</keyword>
<comment type="similarity">
    <text evidence="2">Belongs to the SLC13A/DASS transporter (TC 2.A.47) family. NADC subfamily.</text>
</comment>
<keyword evidence="7 9" id="KW-0472">Membrane</keyword>
<feature type="transmembrane region" description="Helical" evidence="9">
    <location>
        <begin position="265"/>
        <end position="287"/>
    </location>
</feature>
<evidence type="ECO:0000313" key="10">
    <source>
        <dbReference type="EMBL" id="KIL45912.1"/>
    </source>
</evidence>
<organism evidence="10 11">
    <name type="scientific">Jeotgalibacillus campisalis</name>
    <dbReference type="NCBI Taxonomy" id="220754"/>
    <lineage>
        <taxon>Bacteria</taxon>
        <taxon>Bacillati</taxon>
        <taxon>Bacillota</taxon>
        <taxon>Bacilli</taxon>
        <taxon>Bacillales</taxon>
        <taxon>Caryophanaceae</taxon>
        <taxon>Jeotgalibacillus</taxon>
    </lineage>
</organism>
<reference evidence="10 11" key="1">
    <citation type="submission" date="2015-01" db="EMBL/GenBank/DDBJ databases">
        <title>Jeotgalibacillus campisalis genome sequencing.</title>
        <authorList>
            <person name="Goh K.M."/>
            <person name="Chan K.-G."/>
            <person name="Yaakop A.S."/>
            <person name="Ee R."/>
            <person name="Gan H.M."/>
            <person name="Chan C.S."/>
        </authorList>
    </citation>
    <scope>NUCLEOTIDE SEQUENCE [LARGE SCALE GENOMIC DNA]</scope>
    <source>
        <strain evidence="10 11">SF-57</strain>
    </source>
</reference>
<dbReference type="CDD" id="cd01115">
    <property type="entry name" value="SLC13_permease"/>
    <property type="match status" value="1"/>
</dbReference>
<dbReference type="Proteomes" id="UP000031972">
    <property type="component" value="Unassembled WGS sequence"/>
</dbReference>
<keyword evidence="5" id="KW-0769">Symport</keyword>
<dbReference type="PATRIC" id="fig|220754.4.peg.2604"/>
<feature type="transmembrane region" description="Helical" evidence="9">
    <location>
        <begin position="184"/>
        <end position="206"/>
    </location>
</feature>
<sequence>MVLATTLWVATWWITEAIPIPAASLLPIVLLPVTGALEGSAVTASYGDPIVFLFLGGFMIALAMERWSLHKRIALNIISIVGTSTSNIILGFMIATGFLSMWVSNTAAVMMMVPIATAITYQVSQSLKNTDKDYSLEEEKFSKALLFAVGYAGTIGGLGTLIGTPPNLLLAGIVSELYGIQISFAMWLLFAAPIVIILLFFTWLYLTRVAHPIQLKQLPGGKELIQAEKKKLGRTSYEEKMVAIIFAFAAFMWITRSFLWENENFFVIPGINDTMIAITAGILLFLIPAKSGGKKLLDWTVAKDIPWGILLLFGGGLAIAAGFRETGLANWIGEQLTVLEGVNFILMIVITAALVLFLTEITSNTATATMILPVLASLAVAINVHPYALMVPAAMAANCAFMLPVGTPPNAIIFATGKLKIIEMVKNGFWVNIACVIIITIAVYFYLPIIFDINLTVFPDDFR</sequence>
<feature type="transmembrane region" description="Helical" evidence="9">
    <location>
        <begin position="395"/>
        <end position="417"/>
    </location>
</feature>
<proteinExistence type="inferred from homology"/>
<evidence type="ECO:0000256" key="1">
    <source>
        <dbReference type="ARBA" id="ARBA00004141"/>
    </source>
</evidence>
<feature type="transmembrane region" description="Helical" evidence="9">
    <location>
        <begin position="73"/>
        <end position="95"/>
    </location>
</feature>